<protein>
    <submittedName>
        <fullName evidence="1">Uncharacterized protein</fullName>
    </submittedName>
</protein>
<gene>
    <name evidence="1" type="ORF">DCAR_010611</name>
</gene>
<dbReference type="Gramene" id="KZN01857">
    <property type="protein sequence ID" value="KZN01857"/>
    <property type="gene ID" value="DCAR_010611"/>
</dbReference>
<dbReference type="AlphaFoldDB" id="A0A161XYN6"/>
<proteinExistence type="predicted"/>
<comment type="caution">
    <text evidence="1">The sequence shown here is derived from an EMBL/GenBank/DDBJ whole genome shotgun (WGS) entry which is preliminary data.</text>
</comment>
<name>A0A161XYN6_DAUCS</name>
<sequence length="58" mass="6220">MGAATFSVGMVIRDHKGSFVEGRSMTLPRPVTVFEAECIGVRDYCGGNRLLANIQSSS</sequence>
<reference evidence="1" key="1">
    <citation type="journal article" date="2016" name="Nat. Genet.">
        <title>A high-quality carrot genome assembly provides new insights into carotenoid accumulation and asterid genome evolution.</title>
        <authorList>
            <person name="Iorizzo M."/>
            <person name="Ellison S."/>
            <person name="Senalik D."/>
            <person name="Zeng P."/>
            <person name="Satapoomin P."/>
            <person name="Huang J."/>
            <person name="Bowman M."/>
            <person name="Iovene M."/>
            <person name="Sanseverino W."/>
            <person name="Cavagnaro P."/>
            <person name="Yildiz M."/>
            <person name="Macko-Podgorni A."/>
            <person name="Moranska E."/>
            <person name="Grzebelus E."/>
            <person name="Grzebelus D."/>
            <person name="Ashrafi H."/>
            <person name="Zheng Z."/>
            <person name="Cheng S."/>
            <person name="Spooner D."/>
            <person name="Van Deynze A."/>
            <person name="Simon P."/>
        </authorList>
    </citation>
    <scope>NUCLEOTIDE SEQUENCE [LARGE SCALE GENOMIC DNA]</scope>
    <source>
        <tissue evidence="1">Leaf</tissue>
    </source>
</reference>
<accession>A0A161XYN6</accession>
<organism evidence="1">
    <name type="scientific">Daucus carota subsp. sativus</name>
    <name type="common">Carrot</name>
    <dbReference type="NCBI Taxonomy" id="79200"/>
    <lineage>
        <taxon>Eukaryota</taxon>
        <taxon>Viridiplantae</taxon>
        <taxon>Streptophyta</taxon>
        <taxon>Embryophyta</taxon>
        <taxon>Tracheophyta</taxon>
        <taxon>Spermatophyta</taxon>
        <taxon>Magnoliopsida</taxon>
        <taxon>eudicotyledons</taxon>
        <taxon>Gunneridae</taxon>
        <taxon>Pentapetalae</taxon>
        <taxon>asterids</taxon>
        <taxon>campanulids</taxon>
        <taxon>Apiales</taxon>
        <taxon>Apiaceae</taxon>
        <taxon>Apioideae</taxon>
        <taxon>Scandiceae</taxon>
        <taxon>Daucinae</taxon>
        <taxon>Daucus</taxon>
        <taxon>Daucus sect. Daucus</taxon>
    </lineage>
</organism>
<dbReference type="EMBL" id="LNRQ01000003">
    <property type="protein sequence ID" value="KZN01857.1"/>
    <property type="molecule type" value="Genomic_DNA"/>
</dbReference>
<evidence type="ECO:0000313" key="1">
    <source>
        <dbReference type="EMBL" id="KZN01857.1"/>
    </source>
</evidence>